<sequence length="34" mass="3765">NHFVGVNVSTPSFKILEQTGVWSYGQINLTGENQ</sequence>
<dbReference type="AlphaFoldDB" id="A0A0F9B9A9"/>
<proteinExistence type="predicted"/>
<organism evidence="1">
    <name type="scientific">marine sediment metagenome</name>
    <dbReference type="NCBI Taxonomy" id="412755"/>
    <lineage>
        <taxon>unclassified sequences</taxon>
        <taxon>metagenomes</taxon>
        <taxon>ecological metagenomes</taxon>
    </lineage>
</organism>
<reference evidence="1" key="1">
    <citation type="journal article" date="2015" name="Nature">
        <title>Complex archaea that bridge the gap between prokaryotes and eukaryotes.</title>
        <authorList>
            <person name="Spang A."/>
            <person name="Saw J.H."/>
            <person name="Jorgensen S.L."/>
            <person name="Zaremba-Niedzwiedzka K."/>
            <person name="Martijn J."/>
            <person name="Lind A.E."/>
            <person name="van Eijk R."/>
            <person name="Schleper C."/>
            <person name="Guy L."/>
            <person name="Ettema T.J."/>
        </authorList>
    </citation>
    <scope>NUCLEOTIDE SEQUENCE</scope>
</reference>
<comment type="caution">
    <text evidence="1">The sequence shown here is derived from an EMBL/GenBank/DDBJ whole genome shotgun (WGS) entry which is preliminary data.</text>
</comment>
<name>A0A0F9B9A9_9ZZZZ</name>
<accession>A0A0F9B9A9</accession>
<dbReference type="EMBL" id="LAZR01042083">
    <property type="protein sequence ID" value="KKL10382.1"/>
    <property type="molecule type" value="Genomic_DNA"/>
</dbReference>
<gene>
    <name evidence="1" type="ORF">LCGC14_2556350</name>
</gene>
<protein>
    <submittedName>
        <fullName evidence="1">Uncharacterized protein</fullName>
    </submittedName>
</protein>
<evidence type="ECO:0000313" key="1">
    <source>
        <dbReference type="EMBL" id="KKL10382.1"/>
    </source>
</evidence>
<feature type="non-terminal residue" evidence="1">
    <location>
        <position position="1"/>
    </location>
</feature>